<name>A0A4T0UXL0_9NEIS</name>
<gene>
    <name evidence="8" type="ORF">E5K04_07655</name>
</gene>
<evidence type="ECO:0000256" key="4">
    <source>
        <dbReference type="ARBA" id="ARBA00022692"/>
    </source>
</evidence>
<comment type="similarity">
    <text evidence="2">Belongs to the UPF0324 family.</text>
</comment>
<dbReference type="Pfam" id="PF03601">
    <property type="entry name" value="Cons_hypoth698"/>
    <property type="match status" value="1"/>
</dbReference>
<evidence type="ECO:0000256" key="3">
    <source>
        <dbReference type="ARBA" id="ARBA00022475"/>
    </source>
</evidence>
<evidence type="ECO:0000313" key="8">
    <source>
        <dbReference type="EMBL" id="TIC83425.1"/>
    </source>
</evidence>
<feature type="transmembrane region" description="Helical" evidence="7">
    <location>
        <begin position="58"/>
        <end position="76"/>
    </location>
</feature>
<comment type="subcellular location">
    <subcellularLocation>
        <location evidence="1">Cell membrane</location>
        <topology evidence="1">Multi-pass membrane protein</topology>
    </subcellularLocation>
</comment>
<feature type="transmembrane region" description="Helical" evidence="7">
    <location>
        <begin position="290"/>
        <end position="309"/>
    </location>
</feature>
<evidence type="ECO:0000256" key="2">
    <source>
        <dbReference type="ARBA" id="ARBA00007977"/>
    </source>
</evidence>
<feature type="transmembrane region" description="Helical" evidence="7">
    <location>
        <begin position="206"/>
        <end position="223"/>
    </location>
</feature>
<keyword evidence="9" id="KW-1185">Reference proteome</keyword>
<sequence>MHLPTFLRGQDPRLLPFALLALVSPLFSPAIGLFAGLAFALSVGNPLPALSKKLSKQLLQYSVIGLGFGMNLHEALASGRDGMLFTIVSVSLIMVLGWVIGRRLKLSDGTAYLIAAGTAICGGSAIAAVSPLTRSSESEISVSLATIFVLNAIALFIFPPLGHYFGLTDQQFGIWAAMAIHDTSSVVGAGAAYSETALKVATTVKLTRALWIIPLAFVTTLVFRDRDAKIQIPWFIFFFVLAMVANTYVEIPAAFSHAVVWVSKKALVLTLFLIGAALSRDVLRQVGLRPMLLGVLLWAIIGSASLAVLKL</sequence>
<evidence type="ECO:0000256" key="7">
    <source>
        <dbReference type="SAM" id="Phobius"/>
    </source>
</evidence>
<dbReference type="OrthoDB" id="5393513at2"/>
<dbReference type="RefSeq" id="WP_136552642.1">
    <property type="nucleotide sequence ID" value="NZ_STGJ01000007.1"/>
</dbReference>
<dbReference type="PANTHER" id="PTHR30106">
    <property type="entry name" value="INNER MEMBRANE PROTEIN YEIH-RELATED"/>
    <property type="match status" value="1"/>
</dbReference>
<feature type="transmembrane region" description="Helical" evidence="7">
    <location>
        <begin position="14"/>
        <end position="37"/>
    </location>
</feature>
<dbReference type="AlphaFoldDB" id="A0A4T0UXL0"/>
<proteinExistence type="inferred from homology"/>
<comment type="caution">
    <text evidence="8">The sequence shown here is derived from an EMBL/GenBank/DDBJ whole genome shotgun (WGS) entry which is preliminary data.</text>
</comment>
<keyword evidence="6 7" id="KW-0472">Membrane</keyword>
<reference evidence="8 9" key="1">
    <citation type="submission" date="2019-04" db="EMBL/GenBank/DDBJ databases">
        <title>Crenobacter sp. nov.</title>
        <authorList>
            <person name="Shi S."/>
        </authorList>
    </citation>
    <scope>NUCLEOTIDE SEQUENCE [LARGE SCALE GENOMIC DNA]</scope>
    <source>
        <strain evidence="8 9">GY 70310</strain>
    </source>
</reference>
<keyword evidence="3" id="KW-1003">Cell membrane</keyword>
<dbReference type="GO" id="GO:0005886">
    <property type="term" value="C:plasma membrane"/>
    <property type="evidence" value="ECO:0007669"/>
    <property type="project" value="UniProtKB-SubCell"/>
</dbReference>
<dbReference type="EMBL" id="STGJ01000007">
    <property type="protein sequence ID" value="TIC83425.1"/>
    <property type="molecule type" value="Genomic_DNA"/>
</dbReference>
<evidence type="ECO:0000313" key="9">
    <source>
        <dbReference type="Proteomes" id="UP000308891"/>
    </source>
</evidence>
<evidence type="ECO:0000256" key="5">
    <source>
        <dbReference type="ARBA" id="ARBA00022989"/>
    </source>
</evidence>
<feature type="transmembrane region" description="Helical" evidence="7">
    <location>
        <begin position="255"/>
        <end position="278"/>
    </location>
</feature>
<protein>
    <submittedName>
        <fullName evidence="8">Putative sulfate exporter family transporter</fullName>
    </submittedName>
</protein>
<accession>A0A4T0UXL0</accession>
<evidence type="ECO:0000256" key="6">
    <source>
        <dbReference type="ARBA" id="ARBA00023136"/>
    </source>
</evidence>
<feature type="transmembrane region" description="Helical" evidence="7">
    <location>
        <begin position="144"/>
        <end position="165"/>
    </location>
</feature>
<dbReference type="Proteomes" id="UP000308891">
    <property type="component" value="Unassembled WGS sequence"/>
</dbReference>
<keyword evidence="5 7" id="KW-1133">Transmembrane helix</keyword>
<dbReference type="PANTHER" id="PTHR30106:SF1">
    <property type="entry name" value="UPF0324 MEMBRANE PROTEIN FN0533"/>
    <property type="match status" value="1"/>
</dbReference>
<keyword evidence="4 7" id="KW-0812">Transmembrane</keyword>
<evidence type="ECO:0000256" key="1">
    <source>
        <dbReference type="ARBA" id="ARBA00004651"/>
    </source>
</evidence>
<feature type="transmembrane region" description="Helical" evidence="7">
    <location>
        <begin position="112"/>
        <end position="132"/>
    </location>
</feature>
<organism evidence="8 9">
    <name type="scientific">Crenobacter intestini</name>
    <dbReference type="NCBI Taxonomy" id="2563443"/>
    <lineage>
        <taxon>Bacteria</taxon>
        <taxon>Pseudomonadati</taxon>
        <taxon>Pseudomonadota</taxon>
        <taxon>Betaproteobacteria</taxon>
        <taxon>Neisseriales</taxon>
        <taxon>Neisseriaceae</taxon>
        <taxon>Crenobacter</taxon>
    </lineage>
</organism>
<feature type="transmembrane region" description="Helical" evidence="7">
    <location>
        <begin position="230"/>
        <end position="249"/>
    </location>
</feature>
<dbReference type="InterPro" id="IPR018383">
    <property type="entry name" value="UPF0324_pro"/>
</dbReference>
<feature type="transmembrane region" description="Helical" evidence="7">
    <location>
        <begin position="82"/>
        <end position="100"/>
    </location>
</feature>